<evidence type="ECO:0000313" key="6">
    <source>
        <dbReference type="Proteomes" id="UP001596407"/>
    </source>
</evidence>
<evidence type="ECO:0000256" key="2">
    <source>
        <dbReference type="SAM" id="Phobius"/>
    </source>
</evidence>
<feature type="domain" description="Cell division protein A C-terminal" evidence="4">
    <location>
        <begin position="305"/>
        <end position="346"/>
    </location>
</feature>
<gene>
    <name evidence="5" type="ORF">ACFQJ6_12915</name>
</gene>
<feature type="compositionally biased region" description="Acidic residues" evidence="1">
    <location>
        <begin position="281"/>
        <end position="294"/>
    </location>
</feature>
<proteinExistence type="predicted"/>
<evidence type="ECO:0000259" key="4">
    <source>
        <dbReference type="Pfam" id="PF23601"/>
    </source>
</evidence>
<feature type="transmembrane region" description="Helical" evidence="2">
    <location>
        <begin position="121"/>
        <end position="145"/>
    </location>
</feature>
<dbReference type="InterPro" id="IPR055564">
    <property type="entry name" value="CdpA_C"/>
</dbReference>
<evidence type="ECO:0000256" key="1">
    <source>
        <dbReference type="SAM" id="MobiDB-lite"/>
    </source>
</evidence>
<evidence type="ECO:0000313" key="5">
    <source>
        <dbReference type="EMBL" id="MFC7080874.1"/>
    </source>
</evidence>
<name>A0ABD5WNT7_9EURY</name>
<keyword evidence="2" id="KW-0472">Membrane</keyword>
<feature type="compositionally biased region" description="Low complexity" evidence="1">
    <location>
        <begin position="250"/>
        <end position="269"/>
    </location>
</feature>
<accession>A0ABD5WNT7</accession>
<dbReference type="Pfam" id="PF23600">
    <property type="entry name" value="CdpA_N"/>
    <property type="match status" value="1"/>
</dbReference>
<keyword evidence="2" id="KW-1133">Transmembrane helix</keyword>
<evidence type="ECO:0000259" key="3">
    <source>
        <dbReference type="Pfam" id="PF23600"/>
    </source>
</evidence>
<sequence length="347" mass="36597">MTSLADAYEENVGEVGNVRLLYLGVCLFTAGALLVVLAIVVSTTGVESAVGLEWWQGREVAGVLAGLGVPAVFVGIFSVLPASQRVRAAAAIGAGVSILGVALFTYAYPYKWAGSDGPADLTLPVVAVYFFGVLVTFGCLFVAVVNFKTRNDPGGTVTLEVAHEGEVRTVEVQKGELENFENLDEVRALRTGLADSAAGNPDNDPEPVAVDRFGADSAGADPSGTDPSETGLGGVAFMGDTPDGETPTQTNQPGRRTPNRRTPNQRTATSGRGVPTSDGGTTDDDITSPLDDADAPAQPRQRTTDAYCGNCRHFEYVRTNEGMQPRCGYYGRTMDDMDACEEWEPNS</sequence>
<feature type="transmembrane region" description="Helical" evidence="2">
    <location>
        <begin position="60"/>
        <end position="81"/>
    </location>
</feature>
<reference evidence="5 6" key="1">
    <citation type="journal article" date="2019" name="Int. J. Syst. Evol. Microbiol.">
        <title>The Global Catalogue of Microorganisms (GCM) 10K type strain sequencing project: providing services to taxonomists for standard genome sequencing and annotation.</title>
        <authorList>
            <consortium name="The Broad Institute Genomics Platform"/>
            <consortium name="The Broad Institute Genome Sequencing Center for Infectious Disease"/>
            <person name="Wu L."/>
            <person name="Ma J."/>
        </authorList>
    </citation>
    <scope>NUCLEOTIDE SEQUENCE [LARGE SCALE GENOMIC DNA]</scope>
    <source>
        <strain evidence="5 6">DT72</strain>
    </source>
</reference>
<dbReference type="Proteomes" id="UP001596407">
    <property type="component" value="Unassembled WGS sequence"/>
</dbReference>
<dbReference type="Pfam" id="PF23601">
    <property type="entry name" value="CdpA_C"/>
    <property type="match status" value="1"/>
</dbReference>
<feature type="transmembrane region" description="Helical" evidence="2">
    <location>
        <begin position="88"/>
        <end position="109"/>
    </location>
</feature>
<keyword evidence="2" id="KW-0812">Transmembrane</keyword>
<dbReference type="AlphaFoldDB" id="A0ABD5WNT7"/>
<keyword evidence="6" id="KW-1185">Reference proteome</keyword>
<feature type="transmembrane region" description="Helical" evidence="2">
    <location>
        <begin position="20"/>
        <end position="40"/>
    </location>
</feature>
<dbReference type="RefSeq" id="WP_276281243.1">
    <property type="nucleotide sequence ID" value="NZ_CP119809.1"/>
</dbReference>
<organism evidence="5 6">
    <name type="scientific">Halorussus caseinilyticus</name>
    <dbReference type="NCBI Taxonomy" id="3034025"/>
    <lineage>
        <taxon>Archaea</taxon>
        <taxon>Methanobacteriati</taxon>
        <taxon>Methanobacteriota</taxon>
        <taxon>Stenosarchaea group</taxon>
        <taxon>Halobacteria</taxon>
        <taxon>Halobacteriales</taxon>
        <taxon>Haladaptataceae</taxon>
        <taxon>Halorussus</taxon>
    </lineage>
</organism>
<feature type="region of interest" description="Disordered" evidence="1">
    <location>
        <begin position="193"/>
        <end position="303"/>
    </location>
</feature>
<protein>
    <submittedName>
        <fullName evidence="5">Uncharacterized protein</fullName>
    </submittedName>
</protein>
<comment type="caution">
    <text evidence="5">The sequence shown here is derived from an EMBL/GenBank/DDBJ whole genome shotgun (WGS) entry which is preliminary data.</text>
</comment>
<dbReference type="InterPro" id="IPR055563">
    <property type="entry name" value="CdpA_N"/>
</dbReference>
<dbReference type="EMBL" id="JBHSZH010000005">
    <property type="protein sequence ID" value="MFC7080874.1"/>
    <property type="molecule type" value="Genomic_DNA"/>
</dbReference>
<dbReference type="GeneID" id="79302432"/>
<feature type="domain" description="Cell division protein A N-terminal" evidence="3">
    <location>
        <begin position="2"/>
        <end position="153"/>
    </location>
</feature>